<organism evidence="4 5">
    <name type="scientific">Brevundimonas intermedia</name>
    <dbReference type="NCBI Taxonomy" id="74315"/>
    <lineage>
        <taxon>Bacteria</taxon>
        <taxon>Pseudomonadati</taxon>
        <taxon>Pseudomonadota</taxon>
        <taxon>Alphaproteobacteria</taxon>
        <taxon>Caulobacterales</taxon>
        <taxon>Caulobacteraceae</taxon>
        <taxon>Brevundimonas</taxon>
    </lineage>
</organism>
<evidence type="ECO:0000313" key="5">
    <source>
        <dbReference type="Proteomes" id="UP000298216"/>
    </source>
</evidence>
<name>A0A4Y9RTP0_9CAUL</name>
<comment type="similarity">
    <text evidence="1">Belongs to the UPF0335 family.</text>
</comment>
<dbReference type="OrthoDB" id="9813793at2"/>
<dbReference type="RefSeq" id="WP_135195123.1">
    <property type="nucleotide sequence ID" value="NZ_SPVH01000006.1"/>
</dbReference>
<keyword evidence="2" id="KW-0175">Coiled coil</keyword>
<dbReference type="InterPro" id="IPR046367">
    <property type="entry name" value="GapR-like_DNA-bd"/>
</dbReference>
<feature type="coiled-coil region" evidence="2">
    <location>
        <begin position="15"/>
        <end position="49"/>
    </location>
</feature>
<dbReference type="HAMAP" id="MF_00797">
    <property type="entry name" value="UPF0335"/>
    <property type="match status" value="1"/>
</dbReference>
<evidence type="ECO:0000256" key="2">
    <source>
        <dbReference type="SAM" id="Coils"/>
    </source>
</evidence>
<keyword evidence="5" id="KW-1185">Reference proteome</keyword>
<evidence type="ECO:0000259" key="3">
    <source>
        <dbReference type="Pfam" id="PF10073"/>
    </source>
</evidence>
<protein>
    <recommendedName>
        <fullName evidence="1">UPF0335 protein EGY25_11680</fullName>
    </recommendedName>
</protein>
<dbReference type="GO" id="GO:0003677">
    <property type="term" value="F:DNA binding"/>
    <property type="evidence" value="ECO:0007669"/>
    <property type="project" value="InterPro"/>
</dbReference>
<comment type="caution">
    <text evidence="4">The sequence shown here is derived from an EMBL/GenBank/DDBJ whole genome shotgun (WGS) entry which is preliminary data.</text>
</comment>
<dbReference type="NCBIfam" id="NF010247">
    <property type="entry name" value="PRK13694.1"/>
    <property type="match status" value="1"/>
</dbReference>
<feature type="domain" description="GapR-like DNA-binding" evidence="3">
    <location>
        <begin position="18"/>
        <end position="89"/>
    </location>
</feature>
<sequence>MADDASFDGGPDILNATAQGRLRTIIERLERLEEDKQAVMTDMKEVFAEAKGEGYDVKILRKVIRIRKQDKAKRQEEDAILDLYLSALGEI</sequence>
<reference evidence="4 5" key="1">
    <citation type="submission" date="2019-03" db="EMBL/GenBank/DDBJ databases">
        <title>Draft genome of Brevundimonas sp. a heavy metal resistant soil bacteria.</title>
        <authorList>
            <person name="Soto J."/>
        </authorList>
    </citation>
    <scope>NUCLEOTIDE SEQUENCE [LARGE SCALE GENOMIC DNA]</scope>
    <source>
        <strain evidence="4 5">B-10</strain>
    </source>
</reference>
<dbReference type="EMBL" id="SPVH01000006">
    <property type="protein sequence ID" value="TFW12647.1"/>
    <property type="molecule type" value="Genomic_DNA"/>
</dbReference>
<gene>
    <name evidence="4" type="ORF">EGY25_11680</name>
</gene>
<dbReference type="InterPro" id="IPR018753">
    <property type="entry name" value="GapR-like"/>
</dbReference>
<accession>A0A4Y9RTP0</accession>
<evidence type="ECO:0000313" key="4">
    <source>
        <dbReference type="EMBL" id="TFW12647.1"/>
    </source>
</evidence>
<dbReference type="AlphaFoldDB" id="A0A4Y9RTP0"/>
<proteinExistence type="inferred from homology"/>
<dbReference type="Proteomes" id="UP000298216">
    <property type="component" value="Unassembled WGS sequence"/>
</dbReference>
<evidence type="ECO:0000256" key="1">
    <source>
        <dbReference type="HAMAP-Rule" id="MF_00797"/>
    </source>
</evidence>
<dbReference type="Pfam" id="PF10073">
    <property type="entry name" value="GapR_DNA-bd"/>
    <property type="match status" value="1"/>
</dbReference>